<feature type="domain" description="EF-hand" evidence="7">
    <location>
        <begin position="61"/>
        <end position="96"/>
    </location>
</feature>
<dbReference type="CDD" id="cd00051">
    <property type="entry name" value="EFh"/>
    <property type="match status" value="2"/>
</dbReference>
<dbReference type="EMBL" id="JAZGQO010000003">
    <property type="protein sequence ID" value="KAK6188583.1"/>
    <property type="molecule type" value="Genomic_DNA"/>
</dbReference>
<evidence type="ECO:0000256" key="2">
    <source>
        <dbReference type="ARBA" id="ARBA00022707"/>
    </source>
</evidence>
<keyword evidence="6" id="KW-0449">Lipoprotein</keyword>
<evidence type="ECO:0000313" key="8">
    <source>
        <dbReference type="EMBL" id="KAK6188583.1"/>
    </source>
</evidence>
<keyword evidence="3" id="KW-0479">Metal-binding</keyword>
<comment type="caution">
    <text evidence="8">The sequence shown here is derived from an EMBL/GenBank/DDBJ whole genome shotgun (WGS) entry which is preliminary data.</text>
</comment>
<keyword evidence="9" id="KW-1185">Reference proteome</keyword>
<organism evidence="8 9">
    <name type="scientific">Patella caerulea</name>
    <name type="common">Rayed Mediterranean limpet</name>
    <dbReference type="NCBI Taxonomy" id="87958"/>
    <lineage>
        <taxon>Eukaryota</taxon>
        <taxon>Metazoa</taxon>
        <taxon>Spiralia</taxon>
        <taxon>Lophotrochozoa</taxon>
        <taxon>Mollusca</taxon>
        <taxon>Gastropoda</taxon>
        <taxon>Patellogastropoda</taxon>
        <taxon>Patelloidea</taxon>
        <taxon>Patellidae</taxon>
        <taxon>Patella</taxon>
    </lineage>
</organism>
<name>A0AAN8K3I9_PATCE</name>
<gene>
    <name evidence="8" type="ORF">SNE40_004730</name>
</gene>
<evidence type="ECO:0000256" key="3">
    <source>
        <dbReference type="ARBA" id="ARBA00022723"/>
    </source>
</evidence>
<dbReference type="Proteomes" id="UP001347796">
    <property type="component" value="Unassembled WGS sequence"/>
</dbReference>
<dbReference type="PANTHER" id="PTHR23055">
    <property type="entry name" value="CALCIUM BINDING PROTEINS"/>
    <property type="match status" value="1"/>
</dbReference>
<evidence type="ECO:0000256" key="5">
    <source>
        <dbReference type="ARBA" id="ARBA00022837"/>
    </source>
</evidence>
<reference evidence="8 9" key="1">
    <citation type="submission" date="2024-01" db="EMBL/GenBank/DDBJ databases">
        <title>The genome of the rayed Mediterranean limpet Patella caerulea (Linnaeus, 1758).</title>
        <authorList>
            <person name="Anh-Thu Weber A."/>
            <person name="Halstead-Nussloch G."/>
        </authorList>
    </citation>
    <scope>NUCLEOTIDE SEQUENCE [LARGE SCALE GENOMIC DNA]</scope>
    <source>
        <strain evidence="8">AATW-2023a</strain>
        <tissue evidence="8">Whole specimen</tissue>
    </source>
</reference>
<dbReference type="InterPro" id="IPR018247">
    <property type="entry name" value="EF_Hand_1_Ca_BS"/>
</dbReference>
<dbReference type="InterPro" id="IPR002048">
    <property type="entry name" value="EF_hand_dom"/>
</dbReference>
<dbReference type="PRINTS" id="PR00450">
    <property type="entry name" value="RECOVERIN"/>
</dbReference>
<feature type="domain" description="EF-hand" evidence="7">
    <location>
        <begin position="97"/>
        <end position="132"/>
    </location>
</feature>
<dbReference type="AlphaFoldDB" id="A0AAN8K3I9"/>
<evidence type="ECO:0000256" key="4">
    <source>
        <dbReference type="ARBA" id="ARBA00022737"/>
    </source>
</evidence>
<dbReference type="PANTHER" id="PTHR23055:SF178">
    <property type="entry name" value="NEUROCALCIN HOMOLOG"/>
    <property type="match status" value="1"/>
</dbReference>
<evidence type="ECO:0000256" key="1">
    <source>
        <dbReference type="ARBA" id="ARBA00006049"/>
    </source>
</evidence>
<dbReference type="PROSITE" id="PS50222">
    <property type="entry name" value="EF_HAND_2"/>
    <property type="match status" value="3"/>
</dbReference>
<evidence type="ECO:0000313" key="9">
    <source>
        <dbReference type="Proteomes" id="UP001347796"/>
    </source>
</evidence>
<dbReference type="Pfam" id="PF13499">
    <property type="entry name" value="EF-hand_7"/>
    <property type="match status" value="1"/>
</dbReference>
<dbReference type="Gene3D" id="1.10.238.10">
    <property type="entry name" value="EF-hand"/>
    <property type="match status" value="1"/>
</dbReference>
<evidence type="ECO:0000256" key="6">
    <source>
        <dbReference type="ARBA" id="ARBA00023288"/>
    </source>
</evidence>
<accession>A0AAN8K3I9</accession>
<protein>
    <recommendedName>
        <fullName evidence="7">EF-hand domain-containing protein</fullName>
    </recommendedName>
</protein>
<comment type="similarity">
    <text evidence="1">Belongs to the recoverin family.</text>
</comment>
<keyword evidence="4" id="KW-0677">Repeat</keyword>
<proteinExistence type="inferred from homology"/>
<dbReference type="InterPro" id="IPR011992">
    <property type="entry name" value="EF-hand-dom_pair"/>
</dbReference>
<keyword evidence="5" id="KW-0106">Calcium</keyword>
<dbReference type="GO" id="GO:0005509">
    <property type="term" value="F:calcium ion binding"/>
    <property type="evidence" value="ECO:0007669"/>
    <property type="project" value="InterPro"/>
</dbReference>
<dbReference type="InterPro" id="IPR028846">
    <property type="entry name" value="Recoverin"/>
</dbReference>
<feature type="domain" description="EF-hand" evidence="7">
    <location>
        <begin position="143"/>
        <end position="178"/>
    </location>
</feature>
<dbReference type="Pfam" id="PF00036">
    <property type="entry name" value="EF-hand_1"/>
    <property type="match status" value="1"/>
</dbReference>
<evidence type="ECO:0000259" key="7">
    <source>
        <dbReference type="PROSITE" id="PS50222"/>
    </source>
</evidence>
<keyword evidence="2" id="KW-0519">Myristate</keyword>
<dbReference type="PROSITE" id="PS00018">
    <property type="entry name" value="EF_HAND_1"/>
    <property type="match status" value="3"/>
</dbReference>
<sequence>MGQESSKNGPRTIEELWSTGAVSLSDVETWIGDFMTKSGNRDYFTESDLIKHYQKSYTSGDASAFARDVFRVMDRDRNGKVDFKEFTLTMTSLTGDDVNKKIDWAFWFYDVNGDGTITYDELKKMLKTICSLEHGGNFKDKEGVDNLVKNIMSSMDTNHDGLITLSEFKDGFHKSEFCIGVLKKLATI</sequence>
<dbReference type="SUPFAM" id="SSF47473">
    <property type="entry name" value="EF-hand"/>
    <property type="match status" value="1"/>
</dbReference>
<dbReference type="SMART" id="SM00054">
    <property type="entry name" value="EFh"/>
    <property type="match status" value="3"/>
</dbReference>